<name>A0ABW0IWH6_9HYPH</name>
<gene>
    <name evidence="3" type="ORF">ACFPOB_18345</name>
</gene>
<evidence type="ECO:0000259" key="2">
    <source>
        <dbReference type="PROSITE" id="PS51898"/>
    </source>
</evidence>
<sequence length="336" mass="37667">MVAIASEGSYDPLEKRTELRPATQQNLRQVLGFFLGYLDRCHPASLHLPLAQSLTRQTLEGFMADLAKTNKDGSVLTLMERLKALCVRADLKDAAAIIAEVAGSSPTRGYIPPPRASARQVYRSAKAFFLVRVREIRRLGMRWRERARARRAASEALTALVVMLLTQLPLRIKNVLSLDLGNRLIVHEADIVIYIPGEEMKGGQDFNAVLGKELGRCVRLYLEFVRPILCSANSPKNLFLGAKGGALSYPTAYSRIRKLTERLCGEKINPHSFRRLVAVWARGDRSLGAEVAWRQLQHADQTQTDRVYAPARVEFGRHVYQAALKQALQRAARLQK</sequence>
<comment type="caution">
    <text evidence="3">The sequence shown here is derived from an EMBL/GenBank/DDBJ whole genome shotgun (WGS) entry which is preliminary data.</text>
</comment>
<dbReference type="EMBL" id="JBHSLW010000029">
    <property type="protein sequence ID" value="MFC5421523.1"/>
    <property type="molecule type" value="Genomic_DNA"/>
</dbReference>
<evidence type="ECO:0000313" key="4">
    <source>
        <dbReference type="Proteomes" id="UP001596053"/>
    </source>
</evidence>
<dbReference type="InterPro" id="IPR002104">
    <property type="entry name" value="Integrase_catalytic"/>
</dbReference>
<organism evidence="3 4">
    <name type="scientific">Bosea eneae</name>
    <dbReference type="NCBI Taxonomy" id="151454"/>
    <lineage>
        <taxon>Bacteria</taxon>
        <taxon>Pseudomonadati</taxon>
        <taxon>Pseudomonadota</taxon>
        <taxon>Alphaproteobacteria</taxon>
        <taxon>Hyphomicrobiales</taxon>
        <taxon>Boseaceae</taxon>
        <taxon>Bosea</taxon>
    </lineage>
</organism>
<dbReference type="Pfam" id="PF00589">
    <property type="entry name" value="Phage_integrase"/>
    <property type="match status" value="1"/>
</dbReference>
<proteinExistence type="predicted"/>
<reference evidence="4" key="1">
    <citation type="journal article" date="2019" name="Int. J. Syst. Evol. Microbiol.">
        <title>The Global Catalogue of Microorganisms (GCM) 10K type strain sequencing project: providing services to taxonomists for standard genome sequencing and annotation.</title>
        <authorList>
            <consortium name="The Broad Institute Genomics Platform"/>
            <consortium name="The Broad Institute Genome Sequencing Center for Infectious Disease"/>
            <person name="Wu L."/>
            <person name="Ma J."/>
        </authorList>
    </citation>
    <scope>NUCLEOTIDE SEQUENCE [LARGE SCALE GENOMIC DNA]</scope>
    <source>
        <strain evidence="4">NCAIM B.01391</strain>
    </source>
</reference>
<dbReference type="Proteomes" id="UP001596053">
    <property type="component" value="Unassembled WGS sequence"/>
</dbReference>
<dbReference type="Gene3D" id="1.10.443.10">
    <property type="entry name" value="Intergrase catalytic core"/>
    <property type="match status" value="1"/>
</dbReference>
<evidence type="ECO:0000313" key="3">
    <source>
        <dbReference type="EMBL" id="MFC5421523.1"/>
    </source>
</evidence>
<protein>
    <submittedName>
        <fullName evidence="3">Tyrosine-type recombinase/integrase</fullName>
    </submittedName>
</protein>
<dbReference type="PROSITE" id="PS51898">
    <property type="entry name" value="TYR_RECOMBINASE"/>
    <property type="match status" value="1"/>
</dbReference>
<dbReference type="SUPFAM" id="SSF56349">
    <property type="entry name" value="DNA breaking-rejoining enzymes"/>
    <property type="match status" value="1"/>
</dbReference>
<keyword evidence="4" id="KW-1185">Reference proteome</keyword>
<dbReference type="InterPro" id="IPR013762">
    <property type="entry name" value="Integrase-like_cat_sf"/>
</dbReference>
<feature type="domain" description="Tyr recombinase" evidence="2">
    <location>
        <begin position="134"/>
        <end position="324"/>
    </location>
</feature>
<dbReference type="RefSeq" id="WP_377799809.1">
    <property type="nucleotide sequence ID" value="NZ_JBHSLW010000029.1"/>
</dbReference>
<keyword evidence="1" id="KW-0233">DNA recombination</keyword>
<accession>A0ABW0IWH6</accession>
<evidence type="ECO:0000256" key="1">
    <source>
        <dbReference type="ARBA" id="ARBA00023172"/>
    </source>
</evidence>
<dbReference type="InterPro" id="IPR011010">
    <property type="entry name" value="DNA_brk_join_enz"/>
</dbReference>